<evidence type="ECO:0000259" key="1">
    <source>
        <dbReference type="Pfam" id="PF03417"/>
    </source>
</evidence>
<dbReference type="InterPro" id="IPR047794">
    <property type="entry name" value="C45_proenzyme-like"/>
</dbReference>
<dbReference type="InterPro" id="IPR047801">
    <property type="entry name" value="Peptidase_C45"/>
</dbReference>
<proteinExistence type="predicted"/>
<keyword evidence="3" id="KW-1185">Reference proteome</keyword>
<protein>
    <submittedName>
        <fullName evidence="2">Acyl-CoA:6-aminopenicillanic acid acyl transferase</fullName>
    </submittedName>
</protein>
<dbReference type="RefSeq" id="WP_109682990.1">
    <property type="nucleotide sequence ID" value="NZ_QGGP01000007.1"/>
</dbReference>
<gene>
    <name evidence="2" type="ORF">LX78_02509</name>
</gene>
<dbReference type="Proteomes" id="UP000245430">
    <property type="component" value="Unassembled WGS sequence"/>
</dbReference>
<dbReference type="OrthoDB" id="8109453at2"/>
<keyword evidence="2" id="KW-0808">Transferase</keyword>
<dbReference type="Pfam" id="PF03417">
    <property type="entry name" value="AAT"/>
    <property type="match status" value="1"/>
</dbReference>
<dbReference type="NCBIfam" id="NF040521">
    <property type="entry name" value="C45_proenzyme"/>
    <property type="match status" value="1"/>
</dbReference>
<dbReference type="PANTHER" id="PTHR34180">
    <property type="entry name" value="PEPTIDASE C45"/>
    <property type="match status" value="1"/>
</dbReference>
<dbReference type="EMBL" id="QGGP01000007">
    <property type="protein sequence ID" value="PWK17718.1"/>
    <property type="molecule type" value="Genomic_DNA"/>
</dbReference>
<dbReference type="InterPro" id="IPR005079">
    <property type="entry name" value="Peptidase_C45_hydrolase"/>
</dbReference>
<dbReference type="AlphaFoldDB" id="A0A316DJC2"/>
<dbReference type="PANTHER" id="PTHR34180:SF1">
    <property type="entry name" value="BETA-ALANYL-DOPAMINE_CARCININE HYDROLASE"/>
    <property type="match status" value="1"/>
</dbReference>
<evidence type="ECO:0000313" key="3">
    <source>
        <dbReference type="Proteomes" id="UP000245430"/>
    </source>
</evidence>
<dbReference type="Gene3D" id="1.10.10.2120">
    <property type="match status" value="1"/>
</dbReference>
<dbReference type="Gene3D" id="3.60.60.10">
    <property type="entry name" value="Penicillin V Acylase, Chain A"/>
    <property type="match status" value="1"/>
</dbReference>
<name>A0A316DJC2_9FLAO</name>
<organism evidence="2 3">
    <name type="scientific">Xanthomarina spongicola</name>
    <dbReference type="NCBI Taxonomy" id="570520"/>
    <lineage>
        <taxon>Bacteria</taxon>
        <taxon>Pseudomonadati</taxon>
        <taxon>Bacteroidota</taxon>
        <taxon>Flavobacteriia</taxon>
        <taxon>Flavobacteriales</taxon>
        <taxon>Flavobacteriaceae</taxon>
        <taxon>Xanthomarina</taxon>
    </lineage>
</organism>
<accession>A0A316DJC2</accession>
<feature type="domain" description="Peptidase C45 hydrolase" evidence="1">
    <location>
        <begin position="184"/>
        <end position="364"/>
    </location>
</feature>
<comment type="caution">
    <text evidence="2">The sequence shown here is derived from an EMBL/GenBank/DDBJ whole genome shotgun (WGS) entry which is preliminary data.</text>
</comment>
<evidence type="ECO:0000313" key="2">
    <source>
        <dbReference type="EMBL" id="PWK17718.1"/>
    </source>
</evidence>
<reference evidence="2 3" key="1">
    <citation type="submission" date="2018-05" db="EMBL/GenBank/DDBJ databases">
        <title>Genomic Encyclopedia of Archaeal and Bacterial Type Strains, Phase II (KMG-II): from individual species to whole genera.</title>
        <authorList>
            <person name="Goeker M."/>
        </authorList>
    </citation>
    <scope>NUCLEOTIDE SEQUENCE [LARGE SCALE GENOMIC DNA]</scope>
    <source>
        <strain evidence="2 3">DSM 22637</strain>
    </source>
</reference>
<sequence length="388" mass="43900">MKNIFILLLLLTFEGFGQQANRDLQIITLSGSGYDLGLQHGKQLKEEIGDIISAWKKNTSNALKKDADLVVAEFFEYANFDEAIKKWTPDLYEEVKGIADGSEQNFNDVFVLNLLDEFWVYLDNLYNHHCSSLGVPARNGNPGYISQNMDLENYTDGFQVLMRLKRIENRPEQLILTHPGLIALNGMNEDGIGVCVNTLMELNASASGLPVAFVVRRIINTTDKEDLLSFIQTVNHASGQNYILGIKGEVYDFEASANKVVRYNPLNENGTVYHTNHPIVNDDVKSWHNQFNPNLKEKEKPKKTNSHLRFNAVETRMANSEEINDQQIMDALRSKDDKNNPVCRTNNNNGYGFTFASTIMTMSEKPYIQILAGPPDESDYIRVDFSSK</sequence>
<dbReference type="GO" id="GO:0016740">
    <property type="term" value="F:transferase activity"/>
    <property type="evidence" value="ECO:0007669"/>
    <property type="project" value="UniProtKB-KW"/>
</dbReference>